<dbReference type="GO" id="GO:0016324">
    <property type="term" value="C:apical plasma membrane"/>
    <property type="evidence" value="ECO:0007669"/>
    <property type="project" value="TreeGrafter"/>
</dbReference>
<sequence>MKVTVCFGSVRVVVPCGDGDLLIKDLTRQAIHRYKKAVGKLDGVDAAIVVHSIHSSDGGILDPDDRLQDVADDREQLVAVFDGGGGGHLAPPPATPPQPPPLVHHAGDGASNSSRGTPSPDMLPHRYGDRCQTGDRLRWLVKRRH</sequence>
<evidence type="ECO:0000256" key="4">
    <source>
        <dbReference type="SAM" id="MobiDB-lite"/>
    </source>
</evidence>
<dbReference type="InterPro" id="IPR021922">
    <property type="entry name" value="Par3/HAL_N"/>
</dbReference>
<comment type="caution">
    <text evidence="6">The sequence shown here is derived from an EMBL/GenBank/DDBJ whole genome shotgun (WGS) entry which is preliminary data.</text>
</comment>
<keyword evidence="7" id="KW-1185">Reference proteome</keyword>
<protein>
    <recommendedName>
        <fullName evidence="5">Par3/HAL N-terminal domain-containing protein</fullName>
    </recommendedName>
</protein>
<feature type="domain" description="Par3/HAL N-terminal" evidence="5">
    <location>
        <begin position="1"/>
        <end position="82"/>
    </location>
</feature>
<evidence type="ECO:0000313" key="7">
    <source>
        <dbReference type="Proteomes" id="UP000291343"/>
    </source>
</evidence>
<dbReference type="GO" id="GO:0051660">
    <property type="term" value="P:establishment of centrosome localization"/>
    <property type="evidence" value="ECO:0007669"/>
    <property type="project" value="TreeGrafter"/>
</dbReference>
<dbReference type="Proteomes" id="UP000291343">
    <property type="component" value="Unassembled WGS sequence"/>
</dbReference>
<dbReference type="GO" id="GO:0005938">
    <property type="term" value="C:cell cortex"/>
    <property type="evidence" value="ECO:0007669"/>
    <property type="project" value="TreeGrafter"/>
</dbReference>
<evidence type="ECO:0000256" key="2">
    <source>
        <dbReference type="ARBA" id="ARBA00022737"/>
    </source>
</evidence>
<dbReference type="GO" id="GO:0045197">
    <property type="term" value="P:establishment or maintenance of epithelial cell apical/basal polarity"/>
    <property type="evidence" value="ECO:0007669"/>
    <property type="project" value="TreeGrafter"/>
</dbReference>
<feature type="region of interest" description="Disordered" evidence="4">
    <location>
        <begin position="81"/>
        <end position="129"/>
    </location>
</feature>
<evidence type="ECO:0000259" key="5">
    <source>
        <dbReference type="Pfam" id="PF12053"/>
    </source>
</evidence>
<organism evidence="6 7">
    <name type="scientific">Laodelphax striatellus</name>
    <name type="common">Small brown planthopper</name>
    <name type="synonym">Delphax striatella</name>
    <dbReference type="NCBI Taxonomy" id="195883"/>
    <lineage>
        <taxon>Eukaryota</taxon>
        <taxon>Metazoa</taxon>
        <taxon>Ecdysozoa</taxon>
        <taxon>Arthropoda</taxon>
        <taxon>Hexapoda</taxon>
        <taxon>Insecta</taxon>
        <taxon>Pterygota</taxon>
        <taxon>Neoptera</taxon>
        <taxon>Paraneoptera</taxon>
        <taxon>Hemiptera</taxon>
        <taxon>Auchenorrhyncha</taxon>
        <taxon>Fulgoroidea</taxon>
        <taxon>Delphacidae</taxon>
        <taxon>Criomorphinae</taxon>
        <taxon>Laodelphax</taxon>
    </lineage>
</organism>
<accession>A0A482X9T5</accession>
<dbReference type="GO" id="GO:0051301">
    <property type="term" value="P:cell division"/>
    <property type="evidence" value="ECO:0007669"/>
    <property type="project" value="UniProtKB-KW"/>
</dbReference>
<dbReference type="GO" id="GO:0005912">
    <property type="term" value="C:adherens junction"/>
    <property type="evidence" value="ECO:0007669"/>
    <property type="project" value="TreeGrafter"/>
</dbReference>
<dbReference type="AlphaFoldDB" id="A0A482X9T5"/>
<keyword evidence="2" id="KW-0677">Repeat</keyword>
<dbReference type="InParanoid" id="A0A482X9T5"/>
<gene>
    <name evidence="6" type="ORF">LSTR_LSTR012581</name>
</gene>
<dbReference type="PANTHER" id="PTHR16484:SF17">
    <property type="entry name" value="BAZOOKA, ISOFORM B"/>
    <property type="match status" value="1"/>
</dbReference>
<dbReference type="GO" id="GO:0000226">
    <property type="term" value="P:microtubule cytoskeleton organization"/>
    <property type="evidence" value="ECO:0007669"/>
    <property type="project" value="TreeGrafter"/>
</dbReference>
<dbReference type="InterPro" id="IPR052213">
    <property type="entry name" value="PAR3"/>
</dbReference>
<dbReference type="GO" id="GO:0030010">
    <property type="term" value="P:establishment of cell polarity"/>
    <property type="evidence" value="ECO:0007669"/>
    <property type="project" value="TreeGrafter"/>
</dbReference>
<proteinExistence type="predicted"/>
<evidence type="ECO:0000313" key="6">
    <source>
        <dbReference type="EMBL" id="RZF42447.1"/>
    </source>
</evidence>
<dbReference type="SMR" id="A0A482X9T5"/>
<dbReference type="Pfam" id="PF12053">
    <property type="entry name" value="Par3_HAL_N_term"/>
    <property type="match status" value="1"/>
</dbReference>
<dbReference type="OrthoDB" id="6264899at2759"/>
<dbReference type="GO" id="GO:0043296">
    <property type="term" value="C:apical junction complex"/>
    <property type="evidence" value="ECO:0007669"/>
    <property type="project" value="TreeGrafter"/>
</dbReference>
<dbReference type="STRING" id="195883.A0A482X9T5"/>
<dbReference type="Gene3D" id="3.10.20.90">
    <property type="entry name" value="Phosphatidylinositol 3-kinase Catalytic Subunit, Chain A, domain 1"/>
    <property type="match status" value="1"/>
</dbReference>
<dbReference type="GO" id="GO:0008104">
    <property type="term" value="P:intracellular protein localization"/>
    <property type="evidence" value="ECO:0007669"/>
    <property type="project" value="TreeGrafter"/>
</dbReference>
<feature type="compositionally biased region" description="Pro residues" evidence="4">
    <location>
        <begin position="90"/>
        <end position="102"/>
    </location>
</feature>
<evidence type="ECO:0000256" key="1">
    <source>
        <dbReference type="ARBA" id="ARBA00022618"/>
    </source>
</evidence>
<evidence type="ECO:0000256" key="3">
    <source>
        <dbReference type="ARBA" id="ARBA00023306"/>
    </source>
</evidence>
<dbReference type="GO" id="GO:0035091">
    <property type="term" value="F:phosphatidylinositol binding"/>
    <property type="evidence" value="ECO:0007669"/>
    <property type="project" value="TreeGrafter"/>
</dbReference>
<keyword evidence="1" id="KW-0132">Cell division</keyword>
<name>A0A482X9T5_LAOST</name>
<dbReference type="GO" id="GO:0007155">
    <property type="term" value="P:cell adhesion"/>
    <property type="evidence" value="ECO:0007669"/>
    <property type="project" value="TreeGrafter"/>
</dbReference>
<keyword evidence="3" id="KW-0131">Cell cycle</keyword>
<reference evidence="6 7" key="1">
    <citation type="journal article" date="2017" name="Gigascience">
        <title>Genome sequence of the small brown planthopper, Laodelphax striatellus.</title>
        <authorList>
            <person name="Zhu J."/>
            <person name="Jiang F."/>
            <person name="Wang X."/>
            <person name="Yang P."/>
            <person name="Bao Y."/>
            <person name="Zhao W."/>
            <person name="Wang W."/>
            <person name="Lu H."/>
            <person name="Wang Q."/>
            <person name="Cui N."/>
            <person name="Li J."/>
            <person name="Chen X."/>
            <person name="Luo L."/>
            <person name="Yu J."/>
            <person name="Kang L."/>
            <person name="Cui F."/>
        </authorList>
    </citation>
    <scope>NUCLEOTIDE SEQUENCE [LARGE SCALE GENOMIC DNA]</scope>
    <source>
        <strain evidence="6">Lst14</strain>
    </source>
</reference>
<dbReference type="PANTHER" id="PTHR16484">
    <property type="entry name" value="PARTITIONING DEFECTIVE 3 RELATED"/>
    <property type="match status" value="1"/>
</dbReference>
<dbReference type="EMBL" id="QKKF02015052">
    <property type="protein sequence ID" value="RZF42447.1"/>
    <property type="molecule type" value="Genomic_DNA"/>
</dbReference>